<keyword evidence="5" id="KW-0456">Lyase</keyword>
<evidence type="ECO:0000256" key="4">
    <source>
        <dbReference type="ARBA" id="ARBA00011989"/>
    </source>
</evidence>
<dbReference type="FunFam" id="3.40.50.720:FF:000924">
    <property type="entry name" value="GDP-mannose 4,6 dehydratase"/>
    <property type="match status" value="1"/>
</dbReference>
<comment type="function">
    <text evidence="6">Catalyzes the conversion of GDP-D-mannose to GDP-4-dehydro-6-deoxy-D-mannose.</text>
</comment>
<feature type="domain" description="NAD(P)-binding" evidence="7">
    <location>
        <begin position="4"/>
        <end position="313"/>
    </location>
</feature>
<dbReference type="InterPro" id="IPR006368">
    <property type="entry name" value="GDP_Man_deHydtase"/>
</dbReference>
<dbReference type="CDD" id="cd05260">
    <property type="entry name" value="GDP_MD_SDR_e"/>
    <property type="match status" value="1"/>
</dbReference>
<evidence type="ECO:0000256" key="3">
    <source>
        <dbReference type="ARBA" id="ARBA00009263"/>
    </source>
</evidence>
<dbReference type="SUPFAM" id="SSF51735">
    <property type="entry name" value="NAD(P)-binding Rossmann-fold domains"/>
    <property type="match status" value="1"/>
</dbReference>
<evidence type="ECO:0000313" key="8">
    <source>
        <dbReference type="EMBL" id="GHA06367.1"/>
    </source>
</evidence>
<comment type="cofactor">
    <cofactor evidence="2">
        <name>NADP(+)</name>
        <dbReference type="ChEBI" id="CHEBI:58349"/>
    </cofactor>
</comment>
<comment type="caution">
    <text evidence="8">The sequence shown here is derived from an EMBL/GenBank/DDBJ whole genome shotgun (WGS) entry which is preliminary data.</text>
</comment>
<evidence type="ECO:0000313" key="9">
    <source>
        <dbReference type="Proteomes" id="UP000614811"/>
    </source>
</evidence>
<evidence type="ECO:0000256" key="6">
    <source>
        <dbReference type="ARBA" id="ARBA00059383"/>
    </source>
</evidence>
<gene>
    <name evidence="8" type="primary">rfbD</name>
    <name evidence="8" type="ORF">GCM10008090_15060</name>
</gene>
<dbReference type="Gene3D" id="3.40.50.720">
    <property type="entry name" value="NAD(P)-binding Rossmann-like Domain"/>
    <property type="match status" value="1"/>
</dbReference>
<dbReference type="Gene3D" id="3.90.25.10">
    <property type="entry name" value="UDP-galactose 4-epimerase, domain 1"/>
    <property type="match status" value="1"/>
</dbReference>
<sequence>MNALILGVTGQDGAYLARLLLQKGYTVYGTSRDAVGKVRSNPNVLGIDQDIHYMTVDITDYKSVLSALNEAQPDEIYNLAGQSSVGISFQLPFETIRSFTLGVLNVMEAMRFLGLKSRLFNASSGECFGDTDALPNHLATEHSRLAPKSPYAVAKASAYWSVINYRQAYNLFACSGILFSHESILRNPNFVSKKIVAAACRISRGLEDSLTLGNLNIKRDWGWAIDFVEAMWLTLQNDKPDDFIISTGAVYTLEDFVRLSFEAVDLDYRDYLTVSDQFVRPNDVTCSAGSPKHAYDKLGWQAKSTLPDVVEQMVAAELSAMHD</sequence>
<keyword evidence="9" id="KW-1185">Reference proteome</keyword>
<dbReference type="GO" id="GO:0008446">
    <property type="term" value="F:GDP-mannose 4,6-dehydratase activity"/>
    <property type="evidence" value="ECO:0007669"/>
    <property type="project" value="UniProtKB-EC"/>
</dbReference>
<dbReference type="InterPro" id="IPR016040">
    <property type="entry name" value="NAD(P)-bd_dom"/>
</dbReference>
<dbReference type="InterPro" id="IPR036291">
    <property type="entry name" value="NAD(P)-bd_dom_sf"/>
</dbReference>
<comment type="similarity">
    <text evidence="3">Belongs to the NAD(P)-dependent epimerase/dehydratase family. GDP-mannose 4,6-dehydratase subfamily.</text>
</comment>
<dbReference type="EMBL" id="BMXA01000002">
    <property type="protein sequence ID" value="GHA06367.1"/>
    <property type="molecule type" value="Genomic_DNA"/>
</dbReference>
<accession>A0A918RRE1</accession>
<evidence type="ECO:0000256" key="2">
    <source>
        <dbReference type="ARBA" id="ARBA00001937"/>
    </source>
</evidence>
<dbReference type="Proteomes" id="UP000614811">
    <property type="component" value="Unassembled WGS sequence"/>
</dbReference>
<protein>
    <recommendedName>
        <fullName evidence="4">GDP-mannose 4,6-dehydratase</fullName>
        <ecNumber evidence="4">4.2.1.47</ecNumber>
    </recommendedName>
</protein>
<dbReference type="AlphaFoldDB" id="A0A918RRE1"/>
<dbReference type="Pfam" id="PF16363">
    <property type="entry name" value="GDP_Man_Dehyd"/>
    <property type="match status" value="1"/>
</dbReference>
<dbReference type="GO" id="GO:0042351">
    <property type="term" value="P:'de novo' GDP-L-fucose biosynthetic process"/>
    <property type="evidence" value="ECO:0007669"/>
    <property type="project" value="TreeGrafter"/>
</dbReference>
<evidence type="ECO:0000256" key="1">
    <source>
        <dbReference type="ARBA" id="ARBA00000188"/>
    </source>
</evidence>
<evidence type="ECO:0000256" key="5">
    <source>
        <dbReference type="ARBA" id="ARBA00023239"/>
    </source>
</evidence>
<evidence type="ECO:0000259" key="7">
    <source>
        <dbReference type="Pfam" id="PF16363"/>
    </source>
</evidence>
<reference evidence="8" key="1">
    <citation type="journal article" date="2014" name="Int. J. Syst. Evol. Microbiol.">
        <title>Complete genome sequence of Corynebacterium casei LMG S-19264T (=DSM 44701T), isolated from a smear-ripened cheese.</title>
        <authorList>
            <consortium name="US DOE Joint Genome Institute (JGI-PGF)"/>
            <person name="Walter F."/>
            <person name="Albersmeier A."/>
            <person name="Kalinowski J."/>
            <person name="Ruckert C."/>
        </authorList>
    </citation>
    <scope>NUCLEOTIDE SEQUENCE</scope>
    <source>
        <strain evidence="8">KCTC 12711</strain>
    </source>
</reference>
<proteinExistence type="inferred from homology"/>
<dbReference type="PANTHER" id="PTHR43715">
    <property type="entry name" value="GDP-MANNOSE 4,6-DEHYDRATASE"/>
    <property type="match status" value="1"/>
</dbReference>
<name>A0A918RRE1_9GAMM</name>
<reference evidence="8" key="2">
    <citation type="submission" date="2020-09" db="EMBL/GenBank/DDBJ databases">
        <authorList>
            <person name="Sun Q."/>
            <person name="Kim S."/>
        </authorList>
    </citation>
    <scope>NUCLEOTIDE SEQUENCE</scope>
    <source>
        <strain evidence="8">KCTC 12711</strain>
    </source>
</reference>
<organism evidence="8 9">
    <name type="scientific">Arenicella chitinivorans</name>
    <dbReference type="NCBI Taxonomy" id="1329800"/>
    <lineage>
        <taxon>Bacteria</taxon>
        <taxon>Pseudomonadati</taxon>
        <taxon>Pseudomonadota</taxon>
        <taxon>Gammaproteobacteria</taxon>
        <taxon>Arenicellales</taxon>
        <taxon>Arenicellaceae</taxon>
        <taxon>Arenicella</taxon>
    </lineage>
</organism>
<dbReference type="EC" id="4.2.1.47" evidence="4"/>
<comment type="catalytic activity">
    <reaction evidence="1">
        <text>GDP-alpha-D-mannose = GDP-4-dehydro-alpha-D-rhamnose + H2O</text>
        <dbReference type="Rhea" id="RHEA:23820"/>
        <dbReference type="ChEBI" id="CHEBI:15377"/>
        <dbReference type="ChEBI" id="CHEBI:57527"/>
        <dbReference type="ChEBI" id="CHEBI:57964"/>
        <dbReference type="EC" id="4.2.1.47"/>
    </reaction>
</comment>
<dbReference type="RefSeq" id="WP_189399480.1">
    <property type="nucleotide sequence ID" value="NZ_BMXA01000002.1"/>
</dbReference>
<dbReference type="PANTHER" id="PTHR43715:SF1">
    <property type="entry name" value="GDP-MANNOSE 4,6 DEHYDRATASE"/>
    <property type="match status" value="1"/>
</dbReference>